<dbReference type="Proteomes" id="UP000253410">
    <property type="component" value="Unassembled WGS sequence"/>
</dbReference>
<name>A0A365XYD6_9BACT</name>
<dbReference type="PANTHER" id="PTHR30273">
    <property type="entry name" value="PERIPLASMIC SIGNAL SENSOR AND SIGMA FACTOR ACTIVATOR FECR-RELATED"/>
    <property type="match status" value="1"/>
</dbReference>
<dbReference type="InterPro" id="IPR012373">
    <property type="entry name" value="Ferrdict_sens_TM"/>
</dbReference>
<evidence type="ECO:0000259" key="2">
    <source>
        <dbReference type="Pfam" id="PF04773"/>
    </source>
</evidence>
<dbReference type="PANTHER" id="PTHR30273:SF2">
    <property type="entry name" value="PROTEIN FECR"/>
    <property type="match status" value="1"/>
</dbReference>
<dbReference type="Pfam" id="PF04773">
    <property type="entry name" value="FecR"/>
    <property type="match status" value="1"/>
</dbReference>
<dbReference type="Gene3D" id="3.55.50.30">
    <property type="match status" value="1"/>
</dbReference>
<dbReference type="GO" id="GO:0016989">
    <property type="term" value="F:sigma factor antagonist activity"/>
    <property type="evidence" value="ECO:0007669"/>
    <property type="project" value="TreeGrafter"/>
</dbReference>
<keyword evidence="1" id="KW-0812">Transmembrane</keyword>
<dbReference type="Pfam" id="PF16344">
    <property type="entry name" value="FecR_C"/>
    <property type="match status" value="1"/>
</dbReference>
<evidence type="ECO:0000313" key="4">
    <source>
        <dbReference type="EMBL" id="RBL91386.1"/>
    </source>
</evidence>
<dbReference type="Gene3D" id="2.60.120.1440">
    <property type="match status" value="1"/>
</dbReference>
<keyword evidence="1" id="KW-1133">Transmembrane helix</keyword>
<proteinExistence type="predicted"/>
<reference evidence="4 5" key="1">
    <citation type="submission" date="2018-05" db="EMBL/GenBank/DDBJ databases">
        <title>Chitinophaga sp. K3CV102501T nov., isolated from isolated from a monsoon evergreen broad-leaved forest soil.</title>
        <authorList>
            <person name="Lv Y."/>
        </authorList>
    </citation>
    <scope>NUCLEOTIDE SEQUENCE [LARGE SCALE GENOMIC DNA]</scope>
    <source>
        <strain evidence="4 5">GDMCC 1.1325</strain>
    </source>
</reference>
<feature type="domain" description="Protein FecR C-terminal" evidence="3">
    <location>
        <begin position="252"/>
        <end position="316"/>
    </location>
</feature>
<dbReference type="InterPro" id="IPR032508">
    <property type="entry name" value="FecR_C"/>
</dbReference>
<protein>
    <recommendedName>
        <fullName evidence="6">Iron dicitrate transport regulator FecR</fullName>
    </recommendedName>
</protein>
<evidence type="ECO:0000259" key="3">
    <source>
        <dbReference type="Pfam" id="PF16344"/>
    </source>
</evidence>
<dbReference type="PIRSF" id="PIRSF018266">
    <property type="entry name" value="FecR"/>
    <property type="match status" value="1"/>
</dbReference>
<evidence type="ECO:0008006" key="6">
    <source>
        <dbReference type="Google" id="ProtNLM"/>
    </source>
</evidence>
<dbReference type="RefSeq" id="WP_113613983.1">
    <property type="nucleotide sequence ID" value="NZ_QFFJ01000001.1"/>
</dbReference>
<organism evidence="4 5">
    <name type="scientific">Chitinophaga flava</name>
    <dbReference type="NCBI Taxonomy" id="2259036"/>
    <lineage>
        <taxon>Bacteria</taxon>
        <taxon>Pseudomonadati</taxon>
        <taxon>Bacteroidota</taxon>
        <taxon>Chitinophagia</taxon>
        <taxon>Chitinophagales</taxon>
        <taxon>Chitinophagaceae</taxon>
        <taxon>Chitinophaga</taxon>
    </lineage>
</organism>
<dbReference type="EMBL" id="QFFJ01000001">
    <property type="protein sequence ID" value="RBL91386.1"/>
    <property type="molecule type" value="Genomic_DNA"/>
</dbReference>
<dbReference type="InterPro" id="IPR006860">
    <property type="entry name" value="FecR"/>
</dbReference>
<feature type="transmembrane region" description="Helical" evidence="1">
    <location>
        <begin position="76"/>
        <end position="97"/>
    </location>
</feature>
<comment type="caution">
    <text evidence="4">The sequence shown here is derived from an EMBL/GenBank/DDBJ whole genome shotgun (WGS) entry which is preliminary data.</text>
</comment>
<evidence type="ECO:0000256" key="1">
    <source>
        <dbReference type="SAM" id="Phobius"/>
    </source>
</evidence>
<dbReference type="AlphaFoldDB" id="A0A365XYD6"/>
<sequence length="322" mass="36395">MLDENQLNRLIEKYLSGNITAEEEALLDEWFEQWHTPAPEATGTYDRVFLREKIFSAVDARIKTSGRVIPIKRNRIIKWGMVASVVTAIVAGAGWWYKSGTQPRKQISRLMELHTNNGQLLKVVLTDSSVVWLNANSQLQYPERFTDNRTVYLQGEAYFDIHQDPLHPFIIESRGFRTKVLGTAFSIRSYAATGTYRVTVASGKVAVFKSTDSSHIAYLTADQELRISGPEGTPQIRQVHAQIAAAWKDGSLSFEKDPLAEVVLSLQNRYGVSFLINSSRLKNIEISGRFDHKESLDDILKILSKVYSLHFKKQANGTFLIS</sequence>
<accession>A0A365XYD6</accession>
<dbReference type="OrthoDB" id="697544at2"/>
<keyword evidence="1" id="KW-0472">Membrane</keyword>
<gene>
    <name evidence="4" type="ORF">DF182_01840</name>
</gene>
<feature type="domain" description="FecR protein" evidence="2">
    <location>
        <begin position="113"/>
        <end position="205"/>
    </location>
</feature>
<keyword evidence="5" id="KW-1185">Reference proteome</keyword>
<evidence type="ECO:0000313" key="5">
    <source>
        <dbReference type="Proteomes" id="UP000253410"/>
    </source>
</evidence>